<protein>
    <submittedName>
        <fullName evidence="1">Uncharacterized protein</fullName>
    </submittedName>
</protein>
<gene>
    <name evidence="1" type="ORF">KTO63_11695</name>
</gene>
<sequence>MKYIVFAIVILSLSCKKQSEVVVNYPQRLYVTEISSKQNVRLFTNKSEIKSSSVINSFIGDNSNFQIIAANQITPNTDYIDFLSSDTAMFSTSDYVKYDVTKSGDQFILKSQIGFPYSDNVMRNIVRSIMKHPAQEVKGPPGMPTSGFEYATSIGYGNYSNFELCWLAYKIVKHPTNGNYLATGMLQNEFNENVISTLGATDTLAIQECRLLFK</sequence>
<dbReference type="Proteomes" id="UP000812270">
    <property type="component" value="Unassembled WGS sequence"/>
</dbReference>
<name>A0A9E2SCE3_9BACT</name>
<evidence type="ECO:0000313" key="1">
    <source>
        <dbReference type="EMBL" id="MBV4357815.1"/>
    </source>
</evidence>
<reference evidence="1" key="1">
    <citation type="submission" date="2021-06" db="EMBL/GenBank/DDBJ databases">
        <authorList>
            <person name="Huq M.A."/>
        </authorList>
    </citation>
    <scope>NUCLEOTIDE SEQUENCE</scope>
    <source>
        <strain evidence="1">MAH-26</strain>
    </source>
</reference>
<organism evidence="1 2">
    <name type="scientific">Pinibacter aurantiacus</name>
    <dbReference type="NCBI Taxonomy" id="2851599"/>
    <lineage>
        <taxon>Bacteria</taxon>
        <taxon>Pseudomonadati</taxon>
        <taxon>Bacteroidota</taxon>
        <taxon>Chitinophagia</taxon>
        <taxon>Chitinophagales</taxon>
        <taxon>Chitinophagaceae</taxon>
        <taxon>Pinibacter</taxon>
    </lineage>
</organism>
<dbReference type="PROSITE" id="PS51257">
    <property type="entry name" value="PROKAR_LIPOPROTEIN"/>
    <property type="match status" value="1"/>
</dbReference>
<accession>A0A9E2SCE3</accession>
<keyword evidence="2" id="KW-1185">Reference proteome</keyword>
<dbReference type="RefSeq" id="WP_217791470.1">
    <property type="nucleotide sequence ID" value="NZ_JAHSPG010000008.1"/>
</dbReference>
<comment type="caution">
    <text evidence="1">The sequence shown here is derived from an EMBL/GenBank/DDBJ whole genome shotgun (WGS) entry which is preliminary data.</text>
</comment>
<dbReference type="AlphaFoldDB" id="A0A9E2SCE3"/>
<evidence type="ECO:0000313" key="2">
    <source>
        <dbReference type="Proteomes" id="UP000812270"/>
    </source>
</evidence>
<dbReference type="EMBL" id="JAHSPG010000008">
    <property type="protein sequence ID" value="MBV4357815.1"/>
    <property type="molecule type" value="Genomic_DNA"/>
</dbReference>
<proteinExistence type="predicted"/>